<keyword evidence="6 8" id="KW-1133">Transmembrane helix</keyword>
<feature type="transmembrane region" description="Helical" evidence="8">
    <location>
        <begin position="144"/>
        <end position="162"/>
    </location>
</feature>
<dbReference type="Pfam" id="PF01594">
    <property type="entry name" value="AI-2E_transport"/>
    <property type="match status" value="1"/>
</dbReference>
<feature type="transmembrane region" description="Helical" evidence="8">
    <location>
        <begin position="21"/>
        <end position="38"/>
    </location>
</feature>
<keyword evidence="3" id="KW-0813">Transport</keyword>
<evidence type="ECO:0000313" key="9">
    <source>
        <dbReference type="EMBL" id="OGM59660.1"/>
    </source>
</evidence>
<feature type="transmembrane region" description="Helical" evidence="8">
    <location>
        <begin position="240"/>
        <end position="273"/>
    </location>
</feature>
<feature type="transmembrane region" description="Helical" evidence="8">
    <location>
        <begin position="44"/>
        <end position="61"/>
    </location>
</feature>
<dbReference type="PANTHER" id="PTHR21716:SF53">
    <property type="entry name" value="PERMEASE PERM-RELATED"/>
    <property type="match status" value="1"/>
</dbReference>
<dbReference type="STRING" id="1802517.A2892_04000"/>
<evidence type="ECO:0000256" key="5">
    <source>
        <dbReference type="ARBA" id="ARBA00022692"/>
    </source>
</evidence>
<comment type="caution">
    <text evidence="9">The sequence shown here is derived from an EMBL/GenBank/DDBJ whole genome shotgun (WGS) entry which is preliminary data.</text>
</comment>
<dbReference type="AlphaFoldDB" id="A0A1F8B6U5"/>
<gene>
    <name evidence="9" type="ORF">A2892_04000</name>
</gene>
<dbReference type="EMBL" id="MGHD01000017">
    <property type="protein sequence ID" value="OGM59660.1"/>
    <property type="molecule type" value="Genomic_DNA"/>
</dbReference>
<evidence type="ECO:0000256" key="7">
    <source>
        <dbReference type="ARBA" id="ARBA00023136"/>
    </source>
</evidence>
<sequence>MGVSEIKNFMPKKIEISHKTIIFSVFFLISLWLIYIVRQVILEFFLALLITAILNPLITNLSKHKIPRSISVLIVYTLLLLLFSVTIAAIIPPLIDQTSEFINNLPRFLKNLGISAFFSDQIVEQLISQIGGVPGRIAKFTLSIFSNLLAVVAVLVFAFYLLSDRENLDKQLETFLGEKRNRELGKVIDLLEVRLGNWARGQFTLMLVVGALNYFGLTLLGVPFALPLAILAGFLEIVPYIGPIIAAIPAVFIGFGTSFILGIAVASLTFLVQQVENYVLVPKIMQKQAGVNPIATLLSLAIGFRLAGVIGLVISVPTFIMLGVLTKYYFESRS</sequence>
<evidence type="ECO:0000256" key="3">
    <source>
        <dbReference type="ARBA" id="ARBA00022448"/>
    </source>
</evidence>
<feature type="transmembrane region" description="Helical" evidence="8">
    <location>
        <begin position="73"/>
        <end position="95"/>
    </location>
</feature>
<name>A0A1F8B6U5_9BACT</name>
<evidence type="ECO:0008006" key="11">
    <source>
        <dbReference type="Google" id="ProtNLM"/>
    </source>
</evidence>
<keyword evidence="5 8" id="KW-0812">Transmembrane</keyword>
<keyword evidence="7 8" id="KW-0472">Membrane</keyword>
<evidence type="ECO:0000256" key="1">
    <source>
        <dbReference type="ARBA" id="ARBA00004651"/>
    </source>
</evidence>
<dbReference type="GO" id="GO:0055085">
    <property type="term" value="P:transmembrane transport"/>
    <property type="evidence" value="ECO:0007669"/>
    <property type="project" value="TreeGrafter"/>
</dbReference>
<evidence type="ECO:0000313" key="10">
    <source>
        <dbReference type="Proteomes" id="UP000176404"/>
    </source>
</evidence>
<keyword evidence="4" id="KW-1003">Cell membrane</keyword>
<accession>A0A1F8B6U5</accession>
<proteinExistence type="inferred from homology"/>
<dbReference type="InterPro" id="IPR002549">
    <property type="entry name" value="AI-2E-like"/>
</dbReference>
<dbReference type="GO" id="GO:0005886">
    <property type="term" value="C:plasma membrane"/>
    <property type="evidence" value="ECO:0007669"/>
    <property type="project" value="UniProtKB-SubCell"/>
</dbReference>
<evidence type="ECO:0000256" key="2">
    <source>
        <dbReference type="ARBA" id="ARBA00009773"/>
    </source>
</evidence>
<organism evidence="9 10">
    <name type="scientific">Candidatus Woesebacteria bacterium RIFCSPLOWO2_01_FULL_39_10b</name>
    <dbReference type="NCBI Taxonomy" id="1802517"/>
    <lineage>
        <taxon>Bacteria</taxon>
        <taxon>Candidatus Woeseibacteriota</taxon>
    </lineage>
</organism>
<evidence type="ECO:0000256" key="8">
    <source>
        <dbReference type="SAM" id="Phobius"/>
    </source>
</evidence>
<evidence type="ECO:0000256" key="6">
    <source>
        <dbReference type="ARBA" id="ARBA00022989"/>
    </source>
</evidence>
<feature type="transmembrane region" description="Helical" evidence="8">
    <location>
        <begin position="294"/>
        <end position="325"/>
    </location>
</feature>
<feature type="transmembrane region" description="Helical" evidence="8">
    <location>
        <begin position="203"/>
        <end position="234"/>
    </location>
</feature>
<evidence type="ECO:0000256" key="4">
    <source>
        <dbReference type="ARBA" id="ARBA00022475"/>
    </source>
</evidence>
<dbReference type="PANTHER" id="PTHR21716">
    <property type="entry name" value="TRANSMEMBRANE PROTEIN"/>
    <property type="match status" value="1"/>
</dbReference>
<comment type="similarity">
    <text evidence="2">Belongs to the autoinducer-2 exporter (AI-2E) (TC 2.A.86) family.</text>
</comment>
<dbReference type="Proteomes" id="UP000176404">
    <property type="component" value="Unassembled WGS sequence"/>
</dbReference>
<comment type="subcellular location">
    <subcellularLocation>
        <location evidence="1">Cell membrane</location>
        <topology evidence="1">Multi-pass membrane protein</topology>
    </subcellularLocation>
</comment>
<protein>
    <recommendedName>
        <fullName evidence="11">AI-2E family transporter</fullName>
    </recommendedName>
</protein>
<reference evidence="9 10" key="1">
    <citation type="journal article" date="2016" name="Nat. Commun.">
        <title>Thousands of microbial genomes shed light on interconnected biogeochemical processes in an aquifer system.</title>
        <authorList>
            <person name="Anantharaman K."/>
            <person name="Brown C.T."/>
            <person name="Hug L.A."/>
            <person name="Sharon I."/>
            <person name="Castelle C.J."/>
            <person name="Probst A.J."/>
            <person name="Thomas B.C."/>
            <person name="Singh A."/>
            <person name="Wilkins M.J."/>
            <person name="Karaoz U."/>
            <person name="Brodie E.L."/>
            <person name="Williams K.H."/>
            <person name="Hubbard S.S."/>
            <person name="Banfield J.F."/>
        </authorList>
    </citation>
    <scope>NUCLEOTIDE SEQUENCE [LARGE SCALE GENOMIC DNA]</scope>
</reference>